<comment type="caution">
    <text evidence="2">The sequence shown here is derived from an EMBL/GenBank/DDBJ whole genome shotgun (WGS) entry which is preliminary data.</text>
</comment>
<gene>
    <name evidence="2" type="ORF">Taro_029978</name>
</gene>
<keyword evidence="3" id="KW-1185">Reference proteome</keyword>
<proteinExistence type="predicted"/>
<dbReference type="EMBL" id="NMUH01002027">
    <property type="protein sequence ID" value="MQL97286.1"/>
    <property type="molecule type" value="Genomic_DNA"/>
</dbReference>
<evidence type="ECO:0000313" key="2">
    <source>
        <dbReference type="EMBL" id="MQL97286.1"/>
    </source>
</evidence>
<reference evidence="2" key="1">
    <citation type="submission" date="2017-07" db="EMBL/GenBank/DDBJ databases">
        <title>Taro Niue Genome Assembly and Annotation.</title>
        <authorList>
            <person name="Atibalentja N."/>
            <person name="Keating K."/>
            <person name="Fields C.J."/>
        </authorList>
    </citation>
    <scope>NUCLEOTIDE SEQUENCE</scope>
    <source>
        <strain evidence="2">Niue_2</strain>
        <tissue evidence="2">Leaf</tissue>
    </source>
</reference>
<evidence type="ECO:0000256" key="1">
    <source>
        <dbReference type="SAM" id="SignalP"/>
    </source>
</evidence>
<dbReference type="AlphaFoldDB" id="A0A843VQL2"/>
<protein>
    <submittedName>
        <fullName evidence="2">Uncharacterized protein</fullName>
    </submittedName>
</protein>
<evidence type="ECO:0000313" key="3">
    <source>
        <dbReference type="Proteomes" id="UP000652761"/>
    </source>
</evidence>
<dbReference type="Proteomes" id="UP000652761">
    <property type="component" value="Unassembled WGS sequence"/>
</dbReference>
<name>A0A843VQL2_COLES</name>
<organism evidence="2 3">
    <name type="scientific">Colocasia esculenta</name>
    <name type="common">Wild taro</name>
    <name type="synonym">Arum esculentum</name>
    <dbReference type="NCBI Taxonomy" id="4460"/>
    <lineage>
        <taxon>Eukaryota</taxon>
        <taxon>Viridiplantae</taxon>
        <taxon>Streptophyta</taxon>
        <taxon>Embryophyta</taxon>
        <taxon>Tracheophyta</taxon>
        <taxon>Spermatophyta</taxon>
        <taxon>Magnoliopsida</taxon>
        <taxon>Liliopsida</taxon>
        <taxon>Araceae</taxon>
        <taxon>Aroideae</taxon>
        <taxon>Colocasieae</taxon>
        <taxon>Colocasia</taxon>
    </lineage>
</organism>
<feature type="signal peptide" evidence="1">
    <location>
        <begin position="1"/>
        <end position="22"/>
    </location>
</feature>
<accession>A0A843VQL2</accession>
<keyword evidence="1" id="KW-0732">Signal</keyword>
<feature type="chain" id="PRO_5032550492" evidence="1">
    <location>
        <begin position="23"/>
        <end position="89"/>
    </location>
</feature>
<sequence>MAKLKYLALMALLAPQLKSLMATPPVQHQWARMALKYLHFALEEHLQFGPLVMLLPLAQFLAPAEWEPLLQLLLAPPEWEHLPSESLLE</sequence>